<dbReference type="STRING" id="1903181.BTN85_0681"/>
<comment type="caution">
    <text evidence="4">The sequence shown here is derived from an EMBL/GenBank/DDBJ whole genome shotgun (WGS) entry which is preliminary data.</text>
</comment>
<dbReference type="SUPFAM" id="SSF54631">
    <property type="entry name" value="CBS-domain pair"/>
    <property type="match status" value="3"/>
</dbReference>
<dbReference type="InterPro" id="IPR000644">
    <property type="entry name" value="CBS_dom"/>
</dbReference>
<evidence type="ECO:0000256" key="2">
    <source>
        <dbReference type="PROSITE-ProRule" id="PRU00703"/>
    </source>
</evidence>
<dbReference type="AlphaFoldDB" id="A0A1Q6DV14"/>
<dbReference type="InterPro" id="IPR051257">
    <property type="entry name" value="Diverse_CBS-Domain"/>
</dbReference>
<dbReference type="Pfam" id="PF00571">
    <property type="entry name" value="CBS"/>
    <property type="match status" value="4"/>
</dbReference>
<evidence type="ECO:0000259" key="3">
    <source>
        <dbReference type="PROSITE" id="PS51371"/>
    </source>
</evidence>
<dbReference type="PANTHER" id="PTHR43080">
    <property type="entry name" value="CBS DOMAIN-CONTAINING PROTEIN CBSX3, MITOCHONDRIAL"/>
    <property type="match status" value="1"/>
</dbReference>
<gene>
    <name evidence="4" type="ORF">BTN85_0681</name>
</gene>
<feature type="domain" description="CBS" evidence="3">
    <location>
        <begin position="7"/>
        <end position="62"/>
    </location>
</feature>
<evidence type="ECO:0000313" key="4">
    <source>
        <dbReference type="EMBL" id="OKY78195.1"/>
    </source>
</evidence>
<accession>A0A1Q6DV14</accession>
<dbReference type="Proteomes" id="UP000185744">
    <property type="component" value="Unassembled WGS sequence"/>
</dbReference>
<evidence type="ECO:0000256" key="1">
    <source>
        <dbReference type="ARBA" id="ARBA00023122"/>
    </source>
</evidence>
<feature type="domain" description="CBS" evidence="3">
    <location>
        <begin position="77"/>
        <end position="142"/>
    </location>
</feature>
<keyword evidence="1 2" id="KW-0129">CBS domain</keyword>
<evidence type="ECO:0000313" key="5">
    <source>
        <dbReference type="Proteomes" id="UP000185744"/>
    </source>
</evidence>
<dbReference type="SMART" id="SM00116">
    <property type="entry name" value="CBS"/>
    <property type="match status" value="4"/>
</dbReference>
<dbReference type="EMBL" id="MSDW01000001">
    <property type="protein sequence ID" value="OKY78195.1"/>
    <property type="molecule type" value="Genomic_DNA"/>
</dbReference>
<dbReference type="FunCoup" id="A0A1Q6DV14">
    <property type="interactions" value="14"/>
</dbReference>
<name>A0A1Q6DV14_METT1</name>
<keyword evidence="5" id="KW-1185">Reference proteome</keyword>
<feature type="domain" description="CBS" evidence="3">
    <location>
        <begin position="147"/>
        <end position="203"/>
    </location>
</feature>
<sequence>MELMDIVSAPVKVVEKSEPLSHARNVMLRNNISRVVVTENEEPVGILTKTDMTRGLQQDEPKWKRRPIDKIPVKRQMSKDLITIDSSADISEVACKMINHSISGIPVMEDGNTNVTEKNKIIGIVTKQDLTEFYSKTNLNKRIEEIYSNEVISVHRHHSLNKAVELMKKNQINRIIVIDGKNSPVGIITNSDLTFANFNEVKKGIKGKELELPRKTKKAGEKKHRSVDKNMFVAEDVMSAPLITIDIENKTKEAAKKMVEEEISGIPITKNNELDGIITKTDIVEDICNEKL</sequence>
<dbReference type="InParanoid" id="A0A1Q6DV14"/>
<proteinExistence type="predicted"/>
<dbReference type="Gene3D" id="3.10.580.10">
    <property type="entry name" value="CBS-domain"/>
    <property type="match status" value="3"/>
</dbReference>
<dbReference type="PANTHER" id="PTHR43080:SF2">
    <property type="entry name" value="CBS DOMAIN-CONTAINING PROTEIN"/>
    <property type="match status" value="1"/>
</dbReference>
<feature type="domain" description="CBS" evidence="3">
    <location>
        <begin position="238"/>
        <end position="292"/>
    </location>
</feature>
<reference evidence="4" key="1">
    <citation type="submission" date="2016-12" db="EMBL/GenBank/DDBJ databases">
        <title>Discovery of methanogenic haloarchaea.</title>
        <authorList>
            <person name="Sorokin D.Y."/>
            <person name="Makarova K.S."/>
            <person name="Abbas B."/>
            <person name="Ferrer M."/>
            <person name="Golyshin P.N."/>
        </authorList>
    </citation>
    <scope>NUCLEOTIDE SEQUENCE [LARGE SCALE GENOMIC DNA]</scope>
    <source>
        <strain evidence="4">HMET1</strain>
    </source>
</reference>
<dbReference type="InterPro" id="IPR046342">
    <property type="entry name" value="CBS_dom_sf"/>
</dbReference>
<dbReference type="PROSITE" id="PS51371">
    <property type="entry name" value="CBS"/>
    <property type="match status" value="4"/>
</dbReference>
<protein>
    <submittedName>
        <fullName evidence="4">CBS domain containing protein</fullName>
    </submittedName>
</protein>
<organism evidence="4 5">
    <name type="scientific">Methanohalarchaeum thermophilum</name>
    <dbReference type="NCBI Taxonomy" id="1903181"/>
    <lineage>
        <taxon>Archaea</taxon>
        <taxon>Methanobacteriati</taxon>
        <taxon>Methanobacteriota</taxon>
        <taxon>Methanonatronarchaeia</taxon>
        <taxon>Methanonatronarchaeales</taxon>
        <taxon>Methanonatronarchaeaceae</taxon>
        <taxon>Candidatus Methanohalarchaeum</taxon>
    </lineage>
</organism>